<keyword evidence="1" id="KW-1133">Transmembrane helix</keyword>
<evidence type="ECO:0000313" key="3">
    <source>
        <dbReference type="Proteomes" id="UP000441754"/>
    </source>
</evidence>
<evidence type="ECO:0000313" key="2">
    <source>
        <dbReference type="EMBL" id="MRS59661.1"/>
    </source>
</evidence>
<organism evidence="2 3">
    <name type="scientific">Larkinella terrae</name>
    <dbReference type="NCBI Taxonomy" id="2025311"/>
    <lineage>
        <taxon>Bacteria</taxon>
        <taxon>Pseudomonadati</taxon>
        <taxon>Bacteroidota</taxon>
        <taxon>Cytophagia</taxon>
        <taxon>Cytophagales</taxon>
        <taxon>Spirosomataceae</taxon>
        <taxon>Larkinella</taxon>
    </lineage>
</organism>
<keyword evidence="3" id="KW-1185">Reference proteome</keyword>
<sequence length="140" mass="16427">MNWGKSIVLVFVLFAGFIGTMVVLMTRQHVDLVRDDYYQDEIAYQQHIDRRARTARLNQPNPLHFDEVRQELYLQLPAGWEQGQLTFYCPADRQRDQTIRLKTGRQTVSTAALSKGLWRLQLSWTADGQTFYHEQTLQIP</sequence>
<gene>
    <name evidence="2" type="ORF">GJJ30_00035</name>
</gene>
<keyword evidence="1" id="KW-0472">Membrane</keyword>
<dbReference type="RefSeq" id="WP_154171863.1">
    <property type="nucleotide sequence ID" value="NZ_WJXZ01000001.1"/>
</dbReference>
<dbReference type="Pfam" id="PF05751">
    <property type="entry name" value="FixH"/>
    <property type="match status" value="1"/>
</dbReference>
<accession>A0A7K0EDH1</accession>
<comment type="caution">
    <text evidence="2">The sequence shown here is derived from an EMBL/GenBank/DDBJ whole genome shotgun (WGS) entry which is preliminary data.</text>
</comment>
<feature type="transmembrane region" description="Helical" evidence="1">
    <location>
        <begin position="6"/>
        <end position="25"/>
    </location>
</feature>
<dbReference type="InterPro" id="IPR008620">
    <property type="entry name" value="FixH"/>
</dbReference>
<protein>
    <submittedName>
        <fullName evidence="2">Nitrogen fixation protein FixH</fullName>
    </submittedName>
</protein>
<name>A0A7K0EDH1_9BACT</name>
<evidence type="ECO:0000256" key="1">
    <source>
        <dbReference type="SAM" id="Phobius"/>
    </source>
</evidence>
<proteinExistence type="predicted"/>
<dbReference type="EMBL" id="WJXZ01000001">
    <property type="protein sequence ID" value="MRS59661.1"/>
    <property type="molecule type" value="Genomic_DNA"/>
</dbReference>
<reference evidence="2 3" key="1">
    <citation type="journal article" date="2018" name="Antonie Van Leeuwenhoek">
        <title>Larkinella terrae sp. nov., isolated from soil on Jeju Island, South Korea.</title>
        <authorList>
            <person name="Ten L.N."/>
            <person name="Jeon J."/>
            <person name="Park S.J."/>
            <person name="Park S."/>
            <person name="Lee S.Y."/>
            <person name="Kim M.K."/>
            <person name="Jung H.Y."/>
        </authorList>
    </citation>
    <scope>NUCLEOTIDE SEQUENCE [LARGE SCALE GENOMIC DNA]</scope>
    <source>
        <strain evidence="2 3">KCTC 52001</strain>
    </source>
</reference>
<dbReference type="AlphaFoldDB" id="A0A7K0EDH1"/>
<dbReference type="OrthoDB" id="1493774at2"/>
<dbReference type="Proteomes" id="UP000441754">
    <property type="component" value="Unassembled WGS sequence"/>
</dbReference>
<keyword evidence="1" id="KW-0812">Transmembrane</keyword>